<dbReference type="Proteomes" id="UP000694388">
    <property type="component" value="Unplaced"/>
</dbReference>
<dbReference type="InterPro" id="IPR036259">
    <property type="entry name" value="MFS_trans_sf"/>
</dbReference>
<dbReference type="AlphaFoldDB" id="A0A8C4NAZ5"/>
<evidence type="ECO:0000259" key="9">
    <source>
        <dbReference type="PROSITE" id="PS50850"/>
    </source>
</evidence>
<feature type="region of interest" description="Disordered" evidence="7">
    <location>
        <begin position="32"/>
        <end position="59"/>
    </location>
</feature>
<feature type="transmembrane region" description="Helical" evidence="8">
    <location>
        <begin position="225"/>
        <end position="245"/>
    </location>
</feature>
<dbReference type="InterPro" id="IPR044770">
    <property type="entry name" value="MFS_spinster-like"/>
</dbReference>
<dbReference type="GO" id="GO:0016020">
    <property type="term" value="C:membrane"/>
    <property type="evidence" value="ECO:0007669"/>
    <property type="project" value="UniProtKB-SubCell"/>
</dbReference>
<feature type="transmembrane region" description="Helical" evidence="8">
    <location>
        <begin position="330"/>
        <end position="351"/>
    </location>
</feature>
<dbReference type="Gene3D" id="1.20.1250.20">
    <property type="entry name" value="MFS general substrate transporter like domains"/>
    <property type="match status" value="1"/>
</dbReference>
<evidence type="ECO:0000313" key="10">
    <source>
        <dbReference type="Ensembl" id="ENSEBUP00000003406.1"/>
    </source>
</evidence>
<evidence type="ECO:0000256" key="4">
    <source>
        <dbReference type="ARBA" id="ARBA00022989"/>
    </source>
</evidence>
<protein>
    <submittedName>
        <fullName evidence="10">SPNS lysolipid transporter 1, lysophospholipid</fullName>
    </submittedName>
</protein>
<evidence type="ECO:0000313" key="11">
    <source>
        <dbReference type="Proteomes" id="UP000694388"/>
    </source>
</evidence>
<feature type="transmembrane region" description="Helical" evidence="8">
    <location>
        <begin position="133"/>
        <end position="152"/>
    </location>
</feature>
<keyword evidence="5 8" id="KW-0472">Membrane</keyword>
<organism evidence="10 11">
    <name type="scientific">Eptatretus burgeri</name>
    <name type="common">Inshore hagfish</name>
    <dbReference type="NCBI Taxonomy" id="7764"/>
    <lineage>
        <taxon>Eukaryota</taxon>
        <taxon>Metazoa</taxon>
        <taxon>Chordata</taxon>
        <taxon>Craniata</taxon>
        <taxon>Vertebrata</taxon>
        <taxon>Cyclostomata</taxon>
        <taxon>Myxini</taxon>
        <taxon>Myxiniformes</taxon>
        <taxon>Myxinidae</taxon>
        <taxon>Eptatretinae</taxon>
        <taxon>Eptatretus</taxon>
    </lineage>
</organism>
<feature type="transmembrane region" description="Helical" evidence="8">
    <location>
        <begin position="158"/>
        <end position="182"/>
    </location>
</feature>
<feature type="transmembrane region" description="Helical" evidence="8">
    <location>
        <begin position="194"/>
        <end position="213"/>
    </location>
</feature>
<dbReference type="Ensembl" id="ENSEBUT00000003776.1">
    <property type="protein sequence ID" value="ENSEBUP00000003406.1"/>
    <property type="gene ID" value="ENSEBUG00000002484.1"/>
</dbReference>
<dbReference type="PANTHER" id="PTHR23505">
    <property type="entry name" value="SPINSTER"/>
    <property type="match status" value="1"/>
</dbReference>
<keyword evidence="11" id="KW-1185">Reference proteome</keyword>
<proteinExistence type="inferred from homology"/>
<dbReference type="PANTHER" id="PTHR23505:SF79">
    <property type="entry name" value="PROTEIN SPINSTER"/>
    <property type="match status" value="1"/>
</dbReference>
<evidence type="ECO:0000256" key="6">
    <source>
        <dbReference type="ARBA" id="ARBA00024338"/>
    </source>
</evidence>
<feature type="transmembrane region" description="Helical" evidence="8">
    <location>
        <begin position="430"/>
        <end position="449"/>
    </location>
</feature>
<keyword evidence="3 8" id="KW-0812">Transmembrane</keyword>
<sequence>MADEVSFFTPLLSPADRLSVNQEYDSLIVSADDEGRDGNMDGCEADTERRHDAESPSSGVSMRRSHLVVAILFYINLLNYMDRFTVAGVLIQIQNFFTISDTLSGLLTTVFICSYMVLAPFFGYLGDRYVRKYIMMVGICLWSAMTLTSSFMPKQHFSVFLVLRGLVGVGEASYSTIAPTVIADLFTHGERTRMLSFFYFAIPVGSGLGYIVGGNVAQLMQNWQWALRITPALGFLAVILIGAIVPEPRRGAAERDQDSNLVRTSWSTDIKCLLHNPSFMWSSFGFTSVSFVTGALALWSPKFLVLGQVVQGTLQPCKSSSCDGYSRVSLIFGVLTCVSGVIGVGMGAEIARRLKLRNPRADPLVCAVGLLSSAPFLFLALTTAVYNTTLTYVFIFLGETLLSLNWAVVADILLYVVIPTRRATAESLQIVMSHLLGDAFSPYFIGMISDSIKRGRPDSYLLRFTSLEYSLLICVFVSVFGGSCFLINMAYIEQDRIKAERIMQGMASDEDVVVPVGARRTSIHVSELLS</sequence>
<reference evidence="10" key="1">
    <citation type="submission" date="2025-08" db="UniProtKB">
        <authorList>
            <consortium name="Ensembl"/>
        </authorList>
    </citation>
    <scope>IDENTIFICATION</scope>
</reference>
<dbReference type="SUPFAM" id="SSF103473">
    <property type="entry name" value="MFS general substrate transporter"/>
    <property type="match status" value="1"/>
</dbReference>
<comment type="subcellular location">
    <subcellularLocation>
        <location evidence="1">Membrane</location>
        <topology evidence="1">Multi-pass membrane protein</topology>
    </subcellularLocation>
</comment>
<dbReference type="GeneTree" id="ENSGT00390000005976"/>
<feature type="transmembrane region" description="Helical" evidence="8">
    <location>
        <begin position="103"/>
        <end position="126"/>
    </location>
</feature>
<feature type="transmembrane region" description="Helical" evidence="8">
    <location>
        <begin position="67"/>
        <end position="91"/>
    </location>
</feature>
<dbReference type="InterPro" id="IPR011701">
    <property type="entry name" value="MFS"/>
</dbReference>
<feature type="transmembrane region" description="Helical" evidence="8">
    <location>
        <begin position="279"/>
        <end position="299"/>
    </location>
</feature>
<comment type="similarity">
    <text evidence="6">Belongs to the major facilitator superfamily. Spinster (TC 2.A.1.49) family.</text>
</comment>
<keyword evidence="4 8" id="KW-1133">Transmembrane helix</keyword>
<evidence type="ECO:0000256" key="2">
    <source>
        <dbReference type="ARBA" id="ARBA00022448"/>
    </source>
</evidence>
<keyword evidence="2" id="KW-0813">Transport</keyword>
<dbReference type="GO" id="GO:0022857">
    <property type="term" value="F:transmembrane transporter activity"/>
    <property type="evidence" value="ECO:0007669"/>
    <property type="project" value="InterPro"/>
</dbReference>
<dbReference type="Pfam" id="PF07690">
    <property type="entry name" value="MFS_1"/>
    <property type="match status" value="1"/>
</dbReference>
<accession>A0A8C4NAZ5</accession>
<evidence type="ECO:0000256" key="3">
    <source>
        <dbReference type="ARBA" id="ARBA00022692"/>
    </source>
</evidence>
<feature type="transmembrane region" description="Helical" evidence="8">
    <location>
        <begin position="469"/>
        <end position="492"/>
    </location>
</feature>
<dbReference type="PROSITE" id="PS50850">
    <property type="entry name" value="MFS"/>
    <property type="match status" value="1"/>
</dbReference>
<reference evidence="10" key="2">
    <citation type="submission" date="2025-09" db="UniProtKB">
        <authorList>
            <consortium name="Ensembl"/>
        </authorList>
    </citation>
    <scope>IDENTIFICATION</scope>
</reference>
<evidence type="ECO:0000256" key="5">
    <source>
        <dbReference type="ARBA" id="ARBA00023136"/>
    </source>
</evidence>
<feature type="transmembrane region" description="Helical" evidence="8">
    <location>
        <begin position="392"/>
        <end position="418"/>
    </location>
</feature>
<feature type="domain" description="Major facilitator superfamily (MFS) profile" evidence="9">
    <location>
        <begin position="68"/>
        <end position="496"/>
    </location>
</feature>
<name>A0A8C4NAZ5_EPTBU</name>
<dbReference type="InterPro" id="IPR020846">
    <property type="entry name" value="MFS_dom"/>
</dbReference>
<evidence type="ECO:0000256" key="1">
    <source>
        <dbReference type="ARBA" id="ARBA00004141"/>
    </source>
</evidence>
<evidence type="ECO:0000256" key="8">
    <source>
        <dbReference type="SAM" id="Phobius"/>
    </source>
</evidence>
<dbReference type="CDD" id="cd17328">
    <property type="entry name" value="MFS_spinster_like"/>
    <property type="match status" value="1"/>
</dbReference>
<evidence type="ECO:0000256" key="7">
    <source>
        <dbReference type="SAM" id="MobiDB-lite"/>
    </source>
</evidence>
<feature type="transmembrane region" description="Helical" evidence="8">
    <location>
        <begin position="363"/>
        <end position="386"/>
    </location>
</feature>